<keyword evidence="5 7" id="KW-1133">Transmembrane helix</keyword>
<evidence type="ECO:0000259" key="8">
    <source>
        <dbReference type="Pfam" id="PF00999"/>
    </source>
</evidence>
<sequence>MHTGHALLAVGGAFLAAGVLARAGARIGLPTIPLFMLAGFIFGPNTPGLSLVQDPGQLSVLAGLGLVFLLFYLGLEFSLDDLAKGGRKLAVSGLVYLALNIGGGLAFGFLLGWGTSEALVIAGAIGISSSAIVTKLLVETRRMRNPESRLIMGIIVIEDLFLALYLAMLQPVLSGADSFWPALADFGEALGFLLALAALARWGGRLVSKLFGSADDELLTVCFVGVAVLGAAVAEELGVSDAIGAFMVGMMLGGSKVAPRIHKLVLPLRDAFGALFFFIFGLSIDPNAVGTVVVPVLIAVVLTLVLNFAAGAIAAKLHSFDGQAGLNIGLTVLTRGEFSLVLATLAVAAGLDSRVAPFVAGYVLLLAIIGPLAVLRSESLARLLRVRRASPASRTTPDQQTERA</sequence>
<feature type="transmembrane region" description="Helical" evidence="7">
    <location>
        <begin position="239"/>
        <end position="257"/>
    </location>
</feature>
<feature type="transmembrane region" description="Helical" evidence="7">
    <location>
        <begin position="150"/>
        <end position="173"/>
    </location>
</feature>
<evidence type="ECO:0000256" key="5">
    <source>
        <dbReference type="ARBA" id="ARBA00022989"/>
    </source>
</evidence>
<feature type="transmembrane region" description="Helical" evidence="7">
    <location>
        <begin position="355"/>
        <end position="375"/>
    </location>
</feature>
<reference evidence="9 10" key="1">
    <citation type="submission" date="2020-07" db="EMBL/GenBank/DDBJ databases">
        <title>Sequencing the genomes of 1000 actinobacteria strains.</title>
        <authorList>
            <person name="Klenk H.-P."/>
        </authorList>
    </citation>
    <scope>NUCLEOTIDE SEQUENCE [LARGE SCALE GENOMIC DNA]</scope>
    <source>
        <strain evidence="9 10">DSM 104006</strain>
    </source>
</reference>
<protein>
    <submittedName>
        <fullName evidence="9">CPA2 family monovalent cation:H+ antiporter-2</fullName>
    </submittedName>
</protein>
<feature type="transmembrane region" description="Helical" evidence="7">
    <location>
        <begin position="290"/>
        <end position="314"/>
    </location>
</feature>
<dbReference type="RefSeq" id="WP_179774124.1">
    <property type="nucleotide sequence ID" value="NZ_JACCFK010000001.1"/>
</dbReference>
<evidence type="ECO:0000256" key="1">
    <source>
        <dbReference type="ARBA" id="ARBA00004141"/>
    </source>
</evidence>
<dbReference type="PANTHER" id="PTHR42751">
    <property type="entry name" value="SODIUM/HYDROGEN EXCHANGER FAMILY/TRKA DOMAIN PROTEIN"/>
    <property type="match status" value="1"/>
</dbReference>
<evidence type="ECO:0000256" key="3">
    <source>
        <dbReference type="ARBA" id="ARBA00022448"/>
    </source>
</evidence>
<comment type="caution">
    <text evidence="9">The sequence shown here is derived from an EMBL/GenBank/DDBJ whole genome shotgun (WGS) entry which is preliminary data.</text>
</comment>
<dbReference type="InterPro" id="IPR038770">
    <property type="entry name" value="Na+/solute_symporter_sf"/>
</dbReference>
<keyword evidence="6 7" id="KW-0472">Membrane</keyword>
<feature type="transmembrane region" description="Helical" evidence="7">
    <location>
        <begin position="264"/>
        <end position="284"/>
    </location>
</feature>
<dbReference type="EMBL" id="JACCFK010000001">
    <property type="protein sequence ID" value="NYI90062.1"/>
    <property type="molecule type" value="Genomic_DNA"/>
</dbReference>
<organism evidence="9 10">
    <name type="scientific">Amycolatopsis endophytica</name>
    <dbReference type="NCBI Taxonomy" id="860233"/>
    <lineage>
        <taxon>Bacteria</taxon>
        <taxon>Bacillati</taxon>
        <taxon>Actinomycetota</taxon>
        <taxon>Actinomycetes</taxon>
        <taxon>Pseudonocardiales</taxon>
        <taxon>Pseudonocardiaceae</taxon>
        <taxon>Amycolatopsis</taxon>
    </lineage>
</organism>
<accession>A0A853B5I1</accession>
<dbReference type="Gene3D" id="1.20.1530.20">
    <property type="match status" value="1"/>
</dbReference>
<dbReference type="GO" id="GO:0016020">
    <property type="term" value="C:membrane"/>
    <property type="evidence" value="ECO:0007669"/>
    <property type="project" value="UniProtKB-SubCell"/>
</dbReference>
<dbReference type="Pfam" id="PF00999">
    <property type="entry name" value="Na_H_Exchanger"/>
    <property type="match status" value="1"/>
</dbReference>
<proteinExistence type="inferred from homology"/>
<evidence type="ECO:0000256" key="4">
    <source>
        <dbReference type="ARBA" id="ARBA00022692"/>
    </source>
</evidence>
<keyword evidence="3" id="KW-0813">Transport</keyword>
<feature type="transmembrane region" description="Helical" evidence="7">
    <location>
        <begin position="214"/>
        <end position="233"/>
    </location>
</feature>
<evidence type="ECO:0000313" key="9">
    <source>
        <dbReference type="EMBL" id="NYI90062.1"/>
    </source>
</evidence>
<evidence type="ECO:0000313" key="10">
    <source>
        <dbReference type="Proteomes" id="UP000549616"/>
    </source>
</evidence>
<evidence type="ECO:0000256" key="7">
    <source>
        <dbReference type="SAM" id="Phobius"/>
    </source>
</evidence>
<feature type="transmembrane region" description="Helical" evidence="7">
    <location>
        <begin position="179"/>
        <end position="202"/>
    </location>
</feature>
<gene>
    <name evidence="9" type="ORF">HNR02_003385</name>
</gene>
<dbReference type="InterPro" id="IPR006153">
    <property type="entry name" value="Cation/H_exchanger_TM"/>
</dbReference>
<dbReference type="Proteomes" id="UP000549616">
    <property type="component" value="Unassembled WGS sequence"/>
</dbReference>
<feature type="domain" description="Cation/H+ exchanger transmembrane" evidence="8">
    <location>
        <begin position="21"/>
        <end position="372"/>
    </location>
</feature>
<feature type="transmembrane region" description="Helical" evidence="7">
    <location>
        <begin position="119"/>
        <end position="138"/>
    </location>
</feature>
<dbReference type="GO" id="GO:0015297">
    <property type="term" value="F:antiporter activity"/>
    <property type="evidence" value="ECO:0007669"/>
    <property type="project" value="InterPro"/>
</dbReference>
<evidence type="ECO:0000256" key="2">
    <source>
        <dbReference type="ARBA" id="ARBA00005551"/>
    </source>
</evidence>
<feature type="transmembrane region" description="Helical" evidence="7">
    <location>
        <begin position="326"/>
        <end position="349"/>
    </location>
</feature>
<dbReference type="PANTHER" id="PTHR42751:SF4">
    <property type="entry name" value="K(+)_H(+) ANTIPORTER SUBUNIT KHTU"/>
    <property type="match status" value="1"/>
</dbReference>
<dbReference type="AlphaFoldDB" id="A0A853B5I1"/>
<feature type="transmembrane region" description="Helical" evidence="7">
    <location>
        <begin position="58"/>
        <end position="77"/>
    </location>
</feature>
<name>A0A853B5I1_9PSEU</name>
<comment type="subcellular location">
    <subcellularLocation>
        <location evidence="1">Membrane</location>
        <topology evidence="1">Multi-pass membrane protein</topology>
    </subcellularLocation>
</comment>
<evidence type="ECO:0000256" key="6">
    <source>
        <dbReference type="ARBA" id="ARBA00023136"/>
    </source>
</evidence>
<dbReference type="GO" id="GO:1902600">
    <property type="term" value="P:proton transmembrane transport"/>
    <property type="evidence" value="ECO:0007669"/>
    <property type="project" value="InterPro"/>
</dbReference>
<feature type="transmembrane region" description="Helical" evidence="7">
    <location>
        <begin position="89"/>
        <end position="113"/>
    </location>
</feature>
<keyword evidence="4 7" id="KW-0812">Transmembrane</keyword>
<keyword evidence="10" id="KW-1185">Reference proteome</keyword>
<comment type="similarity">
    <text evidence="2">Belongs to the monovalent cation:proton antiporter 2 (CPA2) transporter (TC 2.A.37) family.</text>
</comment>